<dbReference type="Proteomes" id="UP000240883">
    <property type="component" value="Unassembled WGS sequence"/>
</dbReference>
<protein>
    <submittedName>
        <fullName evidence="2">Uncharacterized protein</fullName>
    </submittedName>
</protein>
<keyword evidence="3" id="KW-1185">Reference proteome</keyword>
<accession>A0A2T2P7D9</accession>
<dbReference type="EMBL" id="KZ678129">
    <property type="protein sequence ID" value="PSN73592.1"/>
    <property type="molecule type" value="Genomic_DNA"/>
</dbReference>
<sequence>MLLSLLCCSDCMSSIACGPRDIVDITSVEHHVFFTFRTRPVLDPADKGASGSQWTQPSSQGNPTAAHLGDYKSVSMGLGHLSWSPQRHRDRRHFMLC</sequence>
<dbReference type="AlphaFoldDB" id="A0A2T2P7D9"/>
<reference evidence="2 3" key="1">
    <citation type="journal article" date="2018" name="Front. Microbiol.">
        <title>Genome-Wide Analysis of Corynespora cassiicola Leaf Fall Disease Putative Effectors.</title>
        <authorList>
            <person name="Lopez D."/>
            <person name="Ribeiro S."/>
            <person name="Label P."/>
            <person name="Fumanal B."/>
            <person name="Venisse J.S."/>
            <person name="Kohler A."/>
            <person name="de Oliveira R.R."/>
            <person name="Labutti K."/>
            <person name="Lipzen A."/>
            <person name="Lail K."/>
            <person name="Bauer D."/>
            <person name="Ohm R.A."/>
            <person name="Barry K.W."/>
            <person name="Spatafora J."/>
            <person name="Grigoriev I.V."/>
            <person name="Martin F.M."/>
            <person name="Pujade-Renaud V."/>
        </authorList>
    </citation>
    <scope>NUCLEOTIDE SEQUENCE [LARGE SCALE GENOMIC DNA]</scope>
    <source>
        <strain evidence="2 3">Philippines</strain>
    </source>
</reference>
<feature type="region of interest" description="Disordered" evidence="1">
    <location>
        <begin position="42"/>
        <end position="67"/>
    </location>
</feature>
<evidence type="ECO:0000313" key="3">
    <source>
        <dbReference type="Proteomes" id="UP000240883"/>
    </source>
</evidence>
<evidence type="ECO:0000313" key="2">
    <source>
        <dbReference type="EMBL" id="PSN73592.1"/>
    </source>
</evidence>
<gene>
    <name evidence="2" type="ORF">BS50DRAFT_191185</name>
</gene>
<evidence type="ECO:0000256" key="1">
    <source>
        <dbReference type="SAM" id="MobiDB-lite"/>
    </source>
</evidence>
<feature type="compositionally biased region" description="Polar residues" evidence="1">
    <location>
        <begin position="50"/>
        <end position="63"/>
    </location>
</feature>
<name>A0A2T2P7D9_CORCC</name>
<organism evidence="2 3">
    <name type="scientific">Corynespora cassiicola Philippines</name>
    <dbReference type="NCBI Taxonomy" id="1448308"/>
    <lineage>
        <taxon>Eukaryota</taxon>
        <taxon>Fungi</taxon>
        <taxon>Dikarya</taxon>
        <taxon>Ascomycota</taxon>
        <taxon>Pezizomycotina</taxon>
        <taxon>Dothideomycetes</taxon>
        <taxon>Pleosporomycetidae</taxon>
        <taxon>Pleosporales</taxon>
        <taxon>Corynesporascaceae</taxon>
        <taxon>Corynespora</taxon>
    </lineage>
</organism>
<proteinExistence type="predicted"/>